<keyword evidence="1" id="KW-0677">Repeat</keyword>
<gene>
    <name evidence="4" type="ORF">PECAL_1P30510</name>
</gene>
<evidence type="ECO:0000256" key="3">
    <source>
        <dbReference type="PROSITE-ProRule" id="PRU00023"/>
    </source>
</evidence>
<sequence length="244" mass="27176">MIRKDCKSLETWLKTSVRDADRKTRLYALLRHAAFESWLAGLELLIKYDADVNPPAGGGRRDGALDGARLGPTPLHYAAASKATHQVAVVDLLLAAGADASSTPAMEGSAVLPPLHFAVSLGRREEEAVKDRRYQVVVHLLRHGARANAEDANHVTAEARARQYRQFRCEKLLRAVRLAGGSWEQYIGQRYELVALRALCAGERPRARWAGGLGKELFLRSLFDPDLPKELFRKVLSFWAPVWD</sequence>
<proteinExistence type="predicted"/>
<keyword evidence="5" id="KW-1185">Reference proteome</keyword>
<evidence type="ECO:0000256" key="1">
    <source>
        <dbReference type="ARBA" id="ARBA00022737"/>
    </source>
</evidence>
<dbReference type="PANTHER" id="PTHR24189">
    <property type="entry name" value="MYOTROPHIN"/>
    <property type="match status" value="1"/>
</dbReference>
<evidence type="ECO:0000313" key="4">
    <source>
        <dbReference type="EMBL" id="CAH0366554.1"/>
    </source>
</evidence>
<dbReference type="AlphaFoldDB" id="A0A8J2SFA0"/>
<dbReference type="InterPro" id="IPR050745">
    <property type="entry name" value="Multifunctional_regulatory"/>
</dbReference>
<dbReference type="SMART" id="SM00248">
    <property type="entry name" value="ANK"/>
    <property type="match status" value="2"/>
</dbReference>
<dbReference type="PROSITE" id="PS50297">
    <property type="entry name" value="ANK_REP_REGION"/>
    <property type="match status" value="1"/>
</dbReference>
<dbReference type="PROSITE" id="PS50088">
    <property type="entry name" value="ANK_REPEAT"/>
    <property type="match status" value="1"/>
</dbReference>
<dbReference type="Gene3D" id="1.25.40.20">
    <property type="entry name" value="Ankyrin repeat-containing domain"/>
    <property type="match status" value="2"/>
</dbReference>
<protein>
    <submittedName>
        <fullName evidence="4">Uncharacterized protein</fullName>
    </submittedName>
</protein>
<reference evidence="4" key="1">
    <citation type="submission" date="2021-11" db="EMBL/GenBank/DDBJ databases">
        <authorList>
            <consortium name="Genoscope - CEA"/>
            <person name="William W."/>
        </authorList>
    </citation>
    <scope>NUCLEOTIDE SEQUENCE</scope>
</reference>
<keyword evidence="2 3" id="KW-0040">ANK repeat</keyword>
<evidence type="ECO:0000313" key="5">
    <source>
        <dbReference type="Proteomes" id="UP000789595"/>
    </source>
</evidence>
<feature type="repeat" description="ANK" evidence="3">
    <location>
        <begin position="70"/>
        <end position="105"/>
    </location>
</feature>
<dbReference type="Proteomes" id="UP000789595">
    <property type="component" value="Unassembled WGS sequence"/>
</dbReference>
<name>A0A8J2SFA0_9STRA</name>
<dbReference type="SUPFAM" id="SSF48403">
    <property type="entry name" value="Ankyrin repeat"/>
    <property type="match status" value="1"/>
</dbReference>
<comment type="caution">
    <text evidence="4">The sequence shown here is derived from an EMBL/GenBank/DDBJ whole genome shotgun (WGS) entry which is preliminary data.</text>
</comment>
<dbReference type="PANTHER" id="PTHR24189:SF72">
    <property type="entry name" value="ANKYRIN REPEAT-CONTAINING DOMAIN-CONTAINING PROTEIN"/>
    <property type="match status" value="1"/>
</dbReference>
<dbReference type="Pfam" id="PF00023">
    <property type="entry name" value="Ank"/>
    <property type="match status" value="1"/>
</dbReference>
<dbReference type="EMBL" id="CAKKNE010000001">
    <property type="protein sequence ID" value="CAH0366554.1"/>
    <property type="molecule type" value="Genomic_DNA"/>
</dbReference>
<evidence type="ECO:0000256" key="2">
    <source>
        <dbReference type="ARBA" id="ARBA00023043"/>
    </source>
</evidence>
<accession>A0A8J2SFA0</accession>
<organism evidence="4 5">
    <name type="scientific">Pelagomonas calceolata</name>
    <dbReference type="NCBI Taxonomy" id="35677"/>
    <lineage>
        <taxon>Eukaryota</taxon>
        <taxon>Sar</taxon>
        <taxon>Stramenopiles</taxon>
        <taxon>Ochrophyta</taxon>
        <taxon>Pelagophyceae</taxon>
        <taxon>Pelagomonadales</taxon>
        <taxon>Pelagomonadaceae</taxon>
        <taxon>Pelagomonas</taxon>
    </lineage>
</organism>
<dbReference type="InterPro" id="IPR002110">
    <property type="entry name" value="Ankyrin_rpt"/>
</dbReference>
<dbReference type="InterPro" id="IPR036770">
    <property type="entry name" value="Ankyrin_rpt-contain_sf"/>
</dbReference>